<keyword evidence="3 6" id="KW-1133">Transmembrane helix</keyword>
<dbReference type="PANTHER" id="PTHR39608:SF1">
    <property type="entry name" value="INTEGRAL MEMBRANE PROTEIN (AFU_ORTHOLOGUE AFUA_5G08640)"/>
    <property type="match status" value="1"/>
</dbReference>
<name>A0A9P8HXM5_9HYPO</name>
<feature type="transmembrane region" description="Helical" evidence="6">
    <location>
        <begin position="45"/>
        <end position="68"/>
    </location>
</feature>
<reference evidence="8 9" key="1">
    <citation type="submission" date="2021-08" db="EMBL/GenBank/DDBJ databases">
        <title>The highly contiguous genome resource for Trichoderma semiorbis FJ059, a fungal antagonistic to plant pathogens.</title>
        <authorList>
            <person name="Liu T."/>
        </authorList>
    </citation>
    <scope>NUCLEOTIDE SEQUENCE [LARGE SCALE GENOMIC DNA]</scope>
    <source>
        <strain evidence="8 9">FJ059</strain>
    </source>
</reference>
<feature type="region of interest" description="Disordered" evidence="5">
    <location>
        <begin position="224"/>
        <end position="445"/>
    </location>
</feature>
<evidence type="ECO:0000256" key="5">
    <source>
        <dbReference type="SAM" id="MobiDB-lite"/>
    </source>
</evidence>
<evidence type="ECO:0000256" key="2">
    <source>
        <dbReference type="ARBA" id="ARBA00022692"/>
    </source>
</evidence>
<dbReference type="PANTHER" id="PTHR39608">
    <property type="entry name" value="INTEGRAL MEMBRANE PROTEIN (AFU_ORTHOLOGUE AFUA_5G08640)"/>
    <property type="match status" value="1"/>
</dbReference>
<dbReference type="GO" id="GO:0016020">
    <property type="term" value="C:membrane"/>
    <property type="evidence" value="ECO:0007669"/>
    <property type="project" value="UniProtKB-SubCell"/>
</dbReference>
<proteinExistence type="predicted"/>
<dbReference type="Proteomes" id="UP000826573">
    <property type="component" value="Unassembled WGS sequence"/>
</dbReference>
<keyword evidence="2 6" id="KW-0812">Transmembrane</keyword>
<feature type="transmembrane region" description="Helical" evidence="6">
    <location>
        <begin position="80"/>
        <end position="101"/>
    </location>
</feature>
<evidence type="ECO:0000259" key="7">
    <source>
        <dbReference type="Pfam" id="PF01284"/>
    </source>
</evidence>
<evidence type="ECO:0000256" key="4">
    <source>
        <dbReference type="ARBA" id="ARBA00023136"/>
    </source>
</evidence>
<feature type="region of interest" description="Disordered" evidence="5">
    <location>
        <begin position="480"/>
        <end position="631"/>
    </location>
</feature>
<dbReference type="InterPro" id="IPR008253">
    <property type="entry name" value="Marvel"/>
</dbReference>
<feature type="compositionally biased region" description="Basic and acidic residues" evidence="5">
    <location>
        <begin position="385"/>
        <end position="403"/>
    </location>
</feature>
<evidence type="ECO:0000256" key="1">
    <source>
        <dbReference type="ARBA" id="ARBA00004141"/>
    </source>
</evidence>
<organism evidence="8 9">
    <name type="scientific">Trichoderma semiorbis</name>
    <dbReference type="NCBI Taxonomy" id="1491008"/>
    <lineage>
        <taxon>Eukaryota</taxon>
        <taxon>Fungi</taxon>
        <taxon>Dikarya</taxon>
        <taxon>Ascomycota</taxon>
        <taxon>Pezizomycotina</taxon>
        <taxon>Sordariomycetes</taxon>
        <taxon>Hypocreomycetidae</taxon>
        <taxon>Hypocreales</taxon>
        <taxon>Hypocreaceae</taxon>
        <taxon>Trichoderma</taxon>
    </lineage>
</organism>
<evidence type="ECO:0000256" key="6">
    <source>
        <dbReference type="SAM" id="Phobius"/>
    </source>
</evidence>
<comment type="subcellular location">
    <subcellularLocation>
        <location evidence="1">Membrane</location>
        <topology evidence="1">Multi-pass membrane protein</topology>
    </subcellularLocation>
</comment>
<dbReference type="Pfam" id="PF01284">
    <property type="entry name" value="MARVEL"/>
    <property type="match status" value="1"/>
</dbReference>
<keyword evidence="9" id="KW-1185">Reference proteome</keyword>
<feature type="compositionally biased region" description="Gly residues" evidence="5">
    <location>
        <begin position="342"/>
        <end position="356"/>
    </location>
</feature>
<feature type="compositionally biased region" description="Basic and acidic residues" evidence="5">
    <location>
        <begin position="247"/>
        <end position="264"/>
    </location>
</feature>
<evidence type="ECO:0000313" key="9">
    <source>
        <dbReference type="Proteomes" id="UP000826573"/>
    </source>
</evidence>
<feature type="compositionally biased region" description="Polar residues" evidence="5">
    <location>
        <begin position="363"/>
        <end position="372"/>
    </location>
</feature>
<feature type="transmembrane region" description="Helical" evidence="6">
    <location>
        <begin position="121"/>
        <end position="144"/>
    </location>
</feature>
<feature type="compositionally biased region" description="Low complexity" evidence="5">
    <location>
        <begin position="483"/>
        <end position="502"/>
    </location>
</feature>
<dbReference type="EMBL" id="JAIMJC010000001">
    <property type="protein sequence ID" value="KAH0533189.1"/>
    <property type="molecule type" value="Genomic_DNA"/>
</dbReference>
<feature type="compositionally biased region" description="Low complexity" evidence="5">
    <location>
        <begin position="420"/>
        <end position="432"/>
    </location>
</feature>
<comment type="caution">
    <text evidence="8">The sequence shown here is derived from an EMBL/GenBank/DDBJ whole genome shotgun (WGS) entry which is preliminary data.</text>
</comment>
<keyword evidence="4 6" id="KW-0472">Membrane</keyword>
<gene>
    <name evidence="8" type="ORF">TsFJ059_001786</name>
</gene>
<accession>A0A9P8HXM5</accession>
<feature type="domain" description="MARVEL" evidence="7">
    <location>
        <begin position="7"/>
        <end position="137"/>
    </location>
</feature>
<protein>
    <recommendedName>
        <fullName evidence="7">MARVEL domain-containing protein</fullName>
    </recommendedName>
</protein>
<feature type="compositionally biased region" description="Gly residues" evidence="5">
    <location>
        <begin position="522"/>
        <end position="533"/>
    </location>
</feature>
<sequence>MALDRIVNIVLRAAELVFATIVAGVTGQHLHQYRHASSWSQGRFIYTEVVAALSMFFALIWLVPFSWSFVHWPVDLILSLAWWAAFGLLVNMLGNSCGYVFDWNNVHPINGDQCGKFKADIAFTFLSALLWLVSALLGIFWTFFASPSHRPTANKVGKSGQVDAAQTLRRGEVSDIWAAPTSPHPRYDGLDMEMRTRYLIPMQKRSDEMCGCSSCLVKDKLHSDNKTEQPEGTHGPHSTRTANAADPRVDSDRDHRENLGRHDGSYTSGGDNYSYGGDTTTSSGMTGTGGTFDSSKGSTGFGSTAATGPASKTAGMHSSNIANKADPRVDSDLDASRNMGLKSGGATAGTGTGTGIGTDTYGSSNTQSETTGFGTGPAPKTAGTHKSDMLNKADPRVDSDLDGSRNMGLKSHGATYDAPSGNTGLTGSSGTAMGSGMGSGMGTDTLTGSGATGTYGSGTDTYGSTGTDTLGSSGTGAYGSTGTGTDTFGSTGTDTYGSTGTHGSSGLGSTGHHTKDTTGSAFGAGTGSVGGSFGTAHTGPAPNTAGPHKSDMMNKADPRVDSDLDNSKTFMGDKTYSQSDRTTAKDPTDAAQVPPSVLRKHIGEPTIEHDNANYDRVRRHSVSHQEQHRGL</sequence>
<dbReference type="AlphaFoldDB" id="A0A9P8HXM5"/>
<evidence type="ECO:0000313" key="8">
    <source>
        <dbReference type="EMBL" id="KAH0533189.1"/>
    </source>
</evidence>
<feature type="compositionally biased region" description="Basic and acidic residues" evidence="5">
    <location>
        <begin position="548"/>
        <end position="566"/>
    </location>
</feature>
<evidence type="ECO:0000256" key="3">
    <source>
        <dbReference type="ARBA" id="ARBA00022989"/>
    </source>
</evidence>
<feature type="compositionally biased region" description="Basic and acidic residues" evidence="5">
    <location>
        <begin position="601"/>
        <end position="616"/>
    </location>
</feature>
<feature type="compositionally biased region" description="Low complexity" evidence="5">
    <location>
        <begin position="273"/>
        <end position="308"/>
    </location>
</feature>
<feature type="compositionally biased region" description="Basic and acidic residues" evidence="5">
    <location>
        <begin position="325"/>
        <end position="335"/>
    </location>
</feature>